<dbReference type="Gene3D" id="3.40.630.40">
    <property type="entry name" value="Zn-dependent exopeptidases"/>
    <property type="match status" value="1"/>
</dbReference>
<feature type="compositionally biased region" description="Pro residues" evidence="1">
    <location>
        <begin position="39"/>
        <end position="50"/>
    </location>
</feature>
<gene>
    <name evidence="2" type="ORF">ACFSSA_04415</name>
</gene>
<feature type="region of interest" description="Disordered" evidence="1">
    <location>
        <begin position="27"/>
        <end position="61"/>
    </location>
</feature>
<evidence type="ECO:0000256" key="1">
    <source>
        <dbReference type="SAM" id="MobiDB-lite"/>
    </source>
</evidence>
<dbReference type="SUPFAM" id="SSF53187">
    <property type="entry name" value="Zn-dependent exopeptidases"/>
    <property type="match status" value="1"/>
</dbReference>
<sequence length="446" mass="49607">MRNPTPLIATLLLCALSLFLISRSEKSKTSAGTDDGNTPAPPDHSSPGPSPDETSPERPSAATALSLLAETPDWSTLDIYQYTVSRSDFERLLTEIFTTDDTWKSYITLHGDRAEILTSHDPAVPSFTLHFSTPEKQVPAPRHWQSTDSLPIPPADKPLENLHIAIDPGHIGGEWAKIEERWFRIGADKPVMEGEMSLHVANLLQPMLEKLGARVSLVRKTTDPVTTLRPENLASLATAETAGDDPESLRKFAEKLFYRTAEIRARAELVNHTLKPDLVLCLHFNAAGWGDPTLPTLVPDTHFHILLNGAYTPDEVNLSDQRFAMLEKLLQRTHEEEALVGNTVANTFAEISKLPPYIYPPLGNNVRPVAGNPFLYARNLLANRLYDCPVIYMEPYVMNSVHDYARIQAGDYEGLREVNGEMLPSIFREYASALARGLAKHYARSQ</sequence>
<dbReference type="Proteomes" id="UP001597375">
    <property type="component" value="Unassembled WGS sequence"/>
</dbReference>
<protein>
    <recommendedName>
        <fullName evidence="4">N-acetylmuramoyl-L-alanine amidase</fullName>
    </recommendedName>
</protein>
<organism evidence="2 3">
    <name type="scientific">Luteolibacter algae</name>
    <dbReference type="NCBI Taxonomy" id="454151"/>
    <lineage>
        <taxon>Bacteria</taxon>
        <taxon>Pseudomonadati</taxon>
        <taxon>Verrucomicrobiota</taxon>
        <taxon>Verrucomicrobiia</taxon>
        <taxon>Verrucomicrobiales</taxon>
        <taxon>Verrucomicrobiaceae</taxon>
        <taxon>Luteolibacter</taxon>
    </lineage>
</organism>
<evidence type="ECO:0000313" key="2">
    <source>
        <dbReference type="EMBL" id="MFD2255913.1"/>
    </source>
</evidence>
<dbReference type="EMBL" id="JBHUIT010000003">
    <property type="protein sequence ID" value="MFD2255913.1"/>
    <property type="molecule type" value="Genomic_DNA"/>
</dbReference>
<proteinExistence type="predicted"/>
<reference evidence="3" key="1">
    <citation type="journal article" date="2019" name="Int. J. Syst. Evol. Microbiol.">
        <title>The Global Catalogue of Microorganisms (GCM) 10K type strain sequencing project: providing services to taxonomists for standard genome sequencing and annotation.</title>
        <authorList>
            <consortium name="The Broad Institute Genomics Platform"/>
            <consortium name="The Broad Institute Genome Sequencing Center for Infectious Disease"/>
            <person name="Wu L."/>
            <person name="Ma J."/>
        </authorList>
    </citation>
    <scope>NUCLEOTIDE SEQUENCE [LARGE SCALE GENOMIC DNA]</scope>
    <source>
        <strain evidence="3">CGMCC 4.7106</strain>
    </source>
</reference>
<name>A0ABW5D4G3_9BACT</name>
<accession>A0ABW5D4G3</accession>
<dbReference type="RefSeq" id="WP_386818699.1">
    <property type="nucleotide sequence ID" value="NZ_JBHUIT010000003.1"/>
</dbReference>
<comment type="caution">
    <text evidence="2">The sequence shown here is derived from an EMBL/GenBank/DDBJ whole genome shotgun (WGS) entry which is preliminary data.</text>
</comment>
<evidence type="ECO:0008006" key="4">
    <source>
        <dbReference type="Google" id="ProtNLM"/>
    </source>
</evidence>
<keyword evidence="3" id="KW-1185">Reference proteome</keyword>
<evidence type="ECO:0000313" key="3">
    <source>
        <dbReference type="Proteomes" id="UP001597375"/>
    </source>
</evidence>